<keyword evidence="2" id="KW-1185">Reference proteome</keyword>
<evidence type="ECO:0000313" key="2">
    <source>
        <dbReference type="Proteomes" id="UP001197378"/>
    </source>
</evidence>
<comment type="caution">
    <text evidence="1">The sequence shown here is derived from an EMBL/GenBank/DDBJ whole genome shotgun (WGS) entry which is preliminary data.</text>
</comment>
<dbReference type="RefSeq" id="WP_215870335.1">
    <property type="nucleotide sequence ID" value="NZ_JAAXYO010000037.1"/>
</dbReference>
<organism evidence="1 2">
    <name type="scientific">Igneacidithiobacillus copahuensis</name>
    <dbReference type="NCBI Taxonomy" id="2724909"/>
    <lineage>
        <taxon>Bacteria</taxon>
        <taxon>Pseudomonadati</taxon>
        <taxon>Pseudomonadota</taxon>
        <taxon>Acidithiobacillia</taxon>
        <taxon>Acidithiobacillales</taxon>
        <taxon>Acidithiobacillaceae</taxon>
        <taxon>Igneacidithiobacillus</taxon>
    </lineage>
</organism>
<proteinExistence type="predicted"/>
<accession>A0AAE3CIX0</accession>
<dbReference type="Proteomes" id="UP001197378">
    <property type="component" value="Unassembled WGS sequence"/>
</dbReference>
<name>A0AAE3CIX0_9PROT</name>
<reference evidence="1" key="1">
    <citation type="journal article" date="2021" name="ISME J.">
        <title>Genomic evolution of the class Acidithiobacillia: deep-branching Proteobacteria living in extreme acidic conditions.</title>
        <authorList>
            <person name="Moya-Beltran A."/>
            <person name="Beard S."/>
            <person name="Rojas-Villalobos C."/>
            <person name="Issotta F."/>
            <person name="Gallardo Y."/>
            <person name="Ulloa R."/>
            <person name="Giaveno A."/>
            <person name="Degli Esposti M."/>
            <person name="Johnson D.B."/>
            <person name="Quatrini R."/>
        </authorList>
    </citation>
    <scope>NUCLEOTIDE SEQUENCE</scope>
    <source>
        <strain evidence="1">VAN18-1</strain>
    </source>
</reference>
<dbReference type="AlphaFoldDB" id="A0AAE3CIX0"/>
<protein>
    <submittedName>
        <fullName evidence="1">Uncharacterized protein</fullName>
    </submittedName>
</protein>
<gene>
    <name evidence="1" type="ORF">HFQ13_03220</name>
</gene>
<sequence length="393" mass="43501">MATRMMERNNIVDGFVRVGDADTRMALNEARKQIGEEAWKHGASPENKQIARDALKARGVRYEEKITGKLVDVGVAQTHPNGETRNKLRVTLEDGRGDKTILSADLDSEFAQRLLAKLDPAIPEHAGKEVTIGGFASMVERDGKTFANHVATLKGADGQEITANPEHNAKATERVKALQQPMLDAGMTDRKVLKQLADSTREKYFLEVAESLSGRMKALGLSSEVPQKYPALEMGAKDRDGVWHNLSLHEKDGELVGTLQRRNQETGEYEKAPLHFQPGELGGMQAEAEFADGKAILIALSRSEPSEHRDAALQAQLYVRGQEKEGKEILEPIHDRPRQVRMNEPLAAIGANSREARLIQERFDVGAKALEPYRAPEVARRAPEPGKQKEMAR</sequence>
<evidence type="ECO:0000313" key="1">
    <source>
        <dbReference type="EMBL" id="MBU2787233.1"/>
    </source>
</evidence>
<dbReference type="EMBL" id="JAAXYO010000037">
    <property type="protein sequence ID" value="MBU2787233.1"/>
    <property type="molecule type" value="Genomic_DNA"/>
</dbReference>